<accession>A0ABN2M2U9</accession>
<comment type="caution">
    <text evidence="11">The sequence shown here is derived from an EMBL/GenBank/DDBJ whole genome shotgun (WGS) entry which is preliminary data.</text>
</comment>
<dbReference type="InterPro" id="IPR036890">
    <property type="entry name" value="HATPase_C_sf"/>
</dbReference>
<keyword evidence="6" id="KW-0418">Kinase</keyword>
<keyword evidence="9" id="KW-1133">Transmembrane helix</keyword>
<dbReference type="RefSeq" id="WP_344088132.1">
    <property type="nucleotide sequence ID" value="NZ_BAAAPO010000053.1"/>
</dbReference>
<evidence type="ECO:0000256" key="5">
    <source>
        <dbReference type="ARBA" id="ARBA00022741"/>
    </source>
</evidence>
<feature type="domain" description="Signal transduction histidine kinase subgroup 3 dimerisation and phosphoacceptor" evidence="10">
    <location>
        <begin position="210"/>
        <end position="277"/>
    </location>
</feature>
<evidence type="ECO:0000256" key="1">
    <source>
        <dbReference type="ARBA" id="ARBA00000085"/>
    </source>
</evidence>
<dbReference type="PANTHER" id="PTHR24421">
    <property type="entry name" value="NITRATE/NITRITE SENSOR PROTEIN NARX-RELATED"/>
    <property type="match status" value="1"/>
</dbReference>
<keyword evidence="4" id="KW-0808">Transferase</keyword>
<name>A0ABN2M2U9_9MICO</name>
<dbReference type="InterPro" id="IPR011712">
    <property type="entry name" value="Sig_transdc_His_kin_sub3_dim/P"/>
</dbReference>
<keyword evidence="12" id="KW-1185">Reference proteome</keyword>
<evidence type="ECO:0000256" key="2">
    <source>
        <dbReference type="ARBA" id="ARBA00012438"/>
    </source>
</evidence>
<evidence type="ECO:0000256" key="9">
    <source>
        <dbReference type="SAM" id="Phobius"/>
    </source>
</evidence>
<keyword evidence="7" id="KW-0067">ATP-binding</keyword>
<feature type="transmembrane region" description="Helical" evidence="9">
    <location>
        <begin position="20"/>
        <end position="48"/>
    </location>
</feature>
<keyword evidence="9" id="KW-0472">Membrane</keyword>
<dbReference type="Gene3D" id="1.20.5.1930">
    <property type="match status" value="1"/>
</dbReference>
<dbReference type="EMBL" id="BAAAPO010000053">
    <property type="protein sequence ID" value="GAA1806913.1"/>
    <property type="molecule type" value="Genomic_DNA"/>
</dbReference>
<gene>
    <name evidence="11" type="ORF">GCM10009811_33050</name>
</gene>
<evidence type="ECO:0000256" key="6">
    <source>
        <dbReference type="ARBA" id="ARBA00022777"/>
    </source>
</evidence>
<reference evidence="11 12" key="1">
    <citation type="journal article" date="2019" name="Int. J. Syst. Evol. Microbiol.">
        <title>The Global Catalogue of Microorganisms (GCM) 10K type strain sequencing project: providing services to taxonomists for standard genome sequencing and annotation.</title>
        <authorList>
            <consortium name="The Broad Institute Genomics Platform"/>
            <consortium name="The Broad Institute Genome Sequencing Center for Infectious Disease"/>
            <person name="Wu L."/>
            <person name="Ma J."/>
        </authorList>
    </citation>
    <scope>NUCLEOTIDE SEQUENCE [LARGE SCALE GENOMIC DNA]</scope>
    <source>
        <strain evidence="11 12">JCM 15592</strain>
    </source>
</reference>
<keyword evidence="9" id="KW-0812">Transmembrane</keyword>
<protein>
    <recommendedName>
        <fullName evidence="2">histidine kinase</fullName>
        <ecNumber evidence="2">2.7.13.3</ecNumber>
    </recommendedName>
</protein>
<evidence type="ECO:0000256" key="3">
    <source>
        <dbReference type="ARBA" id="ARBA00022553"/>
    </source>
</evidence>
<dbReference type="InterPro" id="IPR050482">
    <property type="entry name" value="Sensor_HK_TwoCompSys"/>
</dbReference>
<dbReference type="EC" id="2.7.13.3" evidence="2"/>
<keyword evidence="3" id="KW-0597">Phosphoprotein</keyword>
<proteinExistence type="predicted"/>
<sequence>MFSTRRPPWLAAGYGLGHLFMVLPLAFFLVFVSLSAGLAVLGIGVLLVRLWAPPLASFAGLNASMAGSFLGREVPVPALAPARDGAWRSVIRWFGKRGFWQLFLWFLFACSGGLVLSALSAALPAGVIALLATAFGLAAGDAAPTWVSLLLTGIALILVPVWWFFGDVFMRIRTETEAAILRPDPNEELQRRVADLTASRAESVDASAAELRRIERDLHDGAQARLVSLGMSLGMAADLLDRDPAAARRLLQEARDSTGAALGDIRAVVRGIHPPVLADRGLIGAVQALALDLPIPVTVDAALPGRPPAPVESAAYFAVVECLANVVKHSGARSAWVVIAAPERRLRLQVGDDGRGGADARTGTGLAGIARRLGAFDGTMDLSSPAGGPTVITMEVPCEWLSPKTTPSSATG</sequence>
<evidence type="ECO:0000259" key="10">
    <source>
        <dbReference type="Pfam" id="PF07730"/>
    </source>
</evidence>
<feature type="transmembrane region" description="Helical" evidence="9">
    <location>
        <begin position="102"/>
        <end position="134"/>
    </location>
</feature>
<evidence type="ECO:0000256" key="7">
    <source>
        <dbReference type="ARBA" id="ARBA00022840"/>
    </source>
</evidence>
<dbReference type="Gene3D" id="3.30.565.10">
    <property type="entry name" value="Histidine kinase-like ATPase, C-terminal domain"/>
    <property type="match status" value="1"/>
</dbReference>
<organism evidence="11 12">
    <name type="scientific">Nostocoides veronense</name>
    <dbReference type="NCBI Taxonomy" id="330836"/>
    <lineage>
        <taxon>Bacteria</taxon>
        <taxon>Bacillati</taxon>
        <taxon>Actinomycetota</taxon>
        <taxon>Actinomycetes</taxon>
        <taxon>Micrococcales</taxon>
        <taxon>Intrasporangiaceae</taxon>
        <taxon>Nostocoides</taxon>
    </lineage>
</organism>
<keyword evidence="8" id="KW-0902">Two-component regulatory system</keyword>
<dbReference type="CDD" id="cd16917">
    <property type="entry name" value="HATPase_UhpB-NarQ-NarX-like"/>
    <property type="match status" value="1"/>
</dbReference>
<dbReference type="Pfam" id="PF07730">
    <property type="entry name" value="HisKA_3"/>
    <property type="match status" value="1"/>
</dbReference>
<comment type="catalytic activity">
    <reaction evidence="1">
        <text>ATP + protein L-histidine = ADP + protein N-phospho-L-histidine.</text>
        <dbReference type="EC" id="2.7.13.3"/>
    </reaction>
</comment>
<keyword evidence="5" id="KW-0547">Nucleotide-binding</keyword>
<feature type="transmembrane region" description="Helical" evidence="9">
    <location>
        <begin position="146"/>
        <end position="165"/>
    </location>
</feature>
<dbReference type="Proteomes" id="UP001499938">
    <property type="component" value="Unassembled WGS sequence"/>
</dbReference>
<evidence type="ECO:0000313" key="12">
    <source>
        <dbReference type="Proteomes" id="UP001499938"/>
    </source>
</evidence>
<evidence type="ECO:0000256" key="4">
    <source>
        <dbReference type="ARBA" id="ARBA00022679"/>
    </source>
</evidence>
<evidence type="ECO:0000256" key="8">
    <source>
        <dbReference type="ARBA" id="ARBA00023012"/>
    </source>
</evidence>
<dbReference type="SUPFAM" id="SSF55874">
    <property type="entry name" value="ATPase domain of HSP90 chaperone/DNA topoisomerase II/histidine kinase"/>
    <property type="match status" value="1"/>
</dbReference>
<dbReference type="PANTHER" id="PTHR24421:SF10">
    <property type="entry name" value="NITRATE_NITRITE SENSOR PROTEIN NARQ"/>
    <property type="match status" value="1"/>
</dbReference>
<evidence type="ECO:0000313" key="11">
    <source>
        <dbReference type="EMBL" id="GAA1806913.1"/>
    </source>
</evidence>